<name>A0AAV4MGR9_CAEEX</name>
<sequence>MTLGSSLTPSSSGSRLRRGRPSQMRPKNILGRDVVMGRRWWLRKESRCTGRRRVACGRQGRIEVLEGRRQVVGLCKQGTHGKVRLCEGQSGPWPVQERVKSHPGSQIRRLESHGCHLSCPLLFLTLDLK</sequence>
<proteinExistence type="predicted"/>
<organism evidence="2 3">
    <name type="scientific">Caerostris extrusa</name>
    <name type="common">Bark spider</name>
    <name type="synonym">Caerostris bankana</name>
    <dbReference type="NCBI Taxonomy" id="172846"/>
    <lineage>
        <taxon>Eukaryota</taxon>
        <taxon>Metazoa</taxon>
        <taxon>Ecdysozoa</taxon>
        <taxon>Arthropoda</taxon>
        <taxon>Chelicerata</taxon>
        <taxon>Arachnida</taxon>
        <taxon>Araneae</taxon>
        <taxon>Araneomorphae</taxon>
        <taxon>Entelegynae</taxon>
        <taxon>Araneoidea</taxon>
        <taxon>Araneidae</taxon>
        <taxon>Caerostris</taxon>
    </lineage>
</organism>
<dbReference type="EMBL" id="BPLR01019712">
    <property type="protein sequence ID" value="GIX71040.1"/>
    <property type="molecule type" value="Genomic_DNA"/>
</dbReference>
<gene>
    <name evidence="2" type="ORF">CEXT_477331</name>
</gene>
<feature type="compositionally biased region" description="Low complexity" evidence="1">
    <location>
        <begin position="1"/>
        <end position="14"/>
    </location>
</feature>
<protein>
    <submittedName>
        <fullName evidence="2">Uncharacterized protein</fullName>
    </submittedName>
</protein>
<keyword evidence="3" id="KW-1185">Reference proteome</keyword>
<evidence type="ECO:0000313" key="2">
    <source>
        <dbReference type="EMBL" id="GIX71040.1"/>
    </source>
</evidence>
<evidence type="ECO:0000313" key="3">
    <source>
        <dbReference type="Proteomes" id="UP001054945"/>
    </source>
</evidence>
<comment type="caution">
    <text evidence="2">The sequence shown here is derived from an EMBL/GenBank/DDBJ whole genome shotgun (WGS) entry which is preliminary data.</text>
</comment>
<reference evidence="2 3" key="1">
    <citation type="submission" date="2021-06" db="EMBL/GenBank/DDBJ databases">
        <title>Caerostris extrusa draft genome.</title>
        <authorList>
            <person name="Kono N."/>
            <person name="Arakawa K."/>
        </authorList>
    </citation>
    <scope>NUCLEOTIDE SEQUENCE [LARGE SCALE GENOMIC DNA]</scope>
</reference>
<feature type="region of interest" description="Disordered" evidence="1">
    <location>
        <begin position="1"/>
        <end position="28"/>
    </location>
</feature>
<evidence type="ECO:0000256" key="1">
    <source>
        <dbReference type="SAM" id="MobiDB-lite"/>
    </source>
</evidence>
<dbReference type="Proteomes" id="UP001054945">
    <property type="component" value="Unassembled WGS sequence"/>
</dbReference>
<accession>A0AAV4MGR9</accession>
<dbReference type="AlphaFoldDB" id="A0AAV4MGR9"/>